<protein>
    <submittedName>
        <fullName evidence="2">Uncharacterized protein</fullName>
    </submittedName>
</protein>
<evidence type="ECO:0000313" key="2">
    <source>
        <dbReference type="EMBL" id="MDF0593092.1"/>
    </source>
</evidence>
<dbReference type="RefSeq" id="WP_316968798.1">
    <property type="nucleotide sequence ID" value="NZ_JARFPL010000014.1"/>
</dbReference>
<dbReference type="Proteomes" id="UP001215956">
    <property type="component" value="Unassembled WGS sequence"/>
</dbReference>
<accession>A0ABT5XEE5</accession>
<gene>
    <name evidence="2" type="ORF">P0O24_05790</name>
</gene>
<comment type="caution">
    <text evidence="2">The sequence shown here is derived from an EMBL/GenBank/DDBJ whole genome shotgun (WGS) entry which is preliminary data.</text>
</comment>
<name>A0ABT5XEE5_9EURY</name>
<reference evidence="2 3" key="1">
    <citation type="submission" date="2023-03" db="EMBL/GenBank/DDBJ databases">
        <title>Whole genome sequencing of Methanotrichaceae archaeon M04Ac.</title>
        <authorList>
            <person name="Khomyakova M.A."/>
            <person name="Merkel A.Y."/>
            <person name="Slobodkin A.I."/>
        </authorList>
    </citation>
    <scope>NUCLEOTIDE SEQUENCE [LARGE SCALE GENOMIC DNA]</scope>
    <source>
        <strain evidence="2 3">M04Ac</strain>
    </source>
</reference>
<evidence type="ECO:0000313" key="3">
    <source>
        <dbReference type="Proteomes" id="UP001215956"/>
    </source>
</evidence>
<dbReference type="EMBL" id="JARFPL010000014">
    <property type="protein sequence ID" value="MDF0593092.1"/>
    <property type="molecule type" value="Genomic_DNA"/>
</dbReference>
<evidence type="ECO:0000256" key="1">
    <source>
        <dbReference type="SAM" id="MobiDB-lite"/>
    </source>
</evidence>
<proteinExistence type="predicted"/>
<keyword evidence="3" id="KW-1185">Reference proteome</keyword>
<feature type="region of interest" description="Disordered" evidence="1">
    <location>
        <begin position="232"/>
        <end position="251"/>
    </location>
</feature>
<organism evidence="2 3">
    <name type="scientific">Candidatus Methanocrinis alkalitolerans</name>
    <dbReference type="NCBI Taxonomy" id="3033395"/>
    <lineage>
        <taxon>Archaea</taxon>
        <taxon>Methanobacteriati</taxon>
        <taxon>Methanobacteriota</taxon>
        <taxon>Stenosarchaea group</taxon>
        <taxon>Methanomicrobia</taxon>
        <taxon>Methanotrichales</taxon>
        <taxon>Methanotrichaceae</taxon>
        <taxon>Methanocrinis</taxon>
    </lineage>
</organism>
<sequence>MSRIIILWLASLLLLSVGGAHLSSEEGIGRGDGTAGHFLYQVADVPQNADRPPILITIVRSERGFGMGSDGLILPVRLQVERARAVDPTRVRRLLGENRTLGEIKSEIEGSGEGYGYRGKIRLGEATYLIRNISIIIGDLNSTLEGEVMEPVWGAIPGRSRAGMAMVGKIRVETRPHNGSVVSVGSVVLFGGHRPRPESYAVILEPSIGGSCRMDVCLGPGTALDPPMGFWHRRGDGSGLSSPRPPARPPM</sequence>